<dbReference type="OrthoDB" id="7786248at2"/>
<feature type="compositionally biased region" description="Basic and acidic residues" evidence="7">
    <location>
        <begin position="474"/>
        <end position="501"/>
    </location>
</feature>
<keyword evidence="2" id="KW-1003">Cell membrane</keyword>
<keyword evidence="11" id="KW-1185">Reference proteome</keyword>
<evidence type="ECO:0000256" key="1">
    <source>
        <dbReference type="ARBA" id="ARBA00004651"/>
    </source>
</evidence>
<evidence type="ECO:0000256" key="2">
    <source>
        <dbReference type="ARBA" id="ARBA00022475"/>
    </source>
</evidence>
<dbReference type="EMBL" id="SDVB01000170">
    <property type="protein sequence ID" value="RYC17684.1"/>
    <property type="molecule type" value="Genomic_DNA"/>
</dbReference>
<feature type="domain" description="Polysaccharide chain length determinant N-terminal" evidence="9">
    <location>
        <begin position="11"/>
        <end position="105"/>
    </location>
</feature>
<dbReference type="AlphaFoldDB" id="A0A4V1RRU6"/>
<dbReference type="GO" id="GO:0005886">
    <property type="term" value="C:plasma membrane"/>
    <property type="evidence" value="ECO:0007669"/>
    <property type="project" value="UniProtKB-SubCell"/>
</dbReference>
<sequence>MSSVGSSRQDEDIDLAQLFRAVWQRKGRILAATALAAGLAFVAANAISPRYKGETRILIEVREPNFMGQGANSADLQPLLDELNIASQVQVLRSVDLIKQVARDLKLYEREEFDPVASPSAVDEFLVLVGLKKNPLERAPEDRVVDTFLEKLSVYQVERSRVIAVAFTSKDPELAAAIPNAMVDVYLSLQRGAKLDSNSQAARWLEPEIANLREKVKEAEQKVADYRAAHDIVQMSDTETFSGQQLNDISAELARVRSEMADAEAKAENVRAALAAGRPADMIDAVASNATIQRLKESEAGIRAQISELSITLLDGHPRIKALRAQVAGIRQQIASEAANVAASLENDAGVARLREKQLVAKLNMLKADYAQADSNQVGLHELEREAAAQRQLLETYLARYREATTRLESAASPADARVISKASEPIEPDFPKVIPITIVAALAVLVLCVVAVMLTELFSGRAFKPANGGGPDGSRDRERPPEREPGAYEEPRTARPRRDLPANLLSVAPDRALTAEMEEALDLPPAPVPAVAAAVVEDKDEFSIESVATYLMASGVRTALAISPTGDDGSTATVMLAREIAEGGRQVVLIDMTGSGCPTTLMASRKDLPGITDLLSGTAAFGDTIHPDRLSSAHIVPKGTSDIRRAMRGADRLSMITDALAEAYDLVIVECGPANAEGVARLSRNHPYEIILSAPRPDMKDLAAIMDEFEKVGYADLVLMTAGGLQGRGERERSAA</sequence>
<dbReference type="GO" id="GO:0004713">
    <property type="term" value="F:protein tyrosine kinase activity"/>
    <property type="evidence" value="ECO:0007669"/>
    <property type="project" value="TreeGrafter"/>
</dbReference>
<reference evidence="10 11" key="1">
    <citation type="submission" date="2019-01" db="EMBL/GenBank/DDBJ databases">
        <authorList>
            <person name="Deng T."/>
        </authorList>
    </citation>
    <scope>NUCLEOTIDE SEQUENCE [LARGE SCALE GENOMIC DNA]</scope>
    <source>
        <strain evidence="10 11">F8825</strain>
    </source>
</reference>
<gene>
    <name evidence="10" type="ORF">EUU22_06830</name>
</gene>
<dbReference type="RefSeq" id="WP_129331267.1">
    <property type="nucleotide sequence ID" value="NZ_SDVB01000170.1"/>
</dbReference>
<protein>
    <submittedName>
        <fullName evidence="10">Chain-length determining protein</fullName>
    </submittedName>
</protein>
<evidence type="ECO:0000256" key="4">
    <source>
        <dbReference type="ARBA" id="ARBA00022989"/>
    </source>
</evidence>
<feature type="transmembrane region" description="Helical" evidence="8">
    <location>
        <begin position="434"/>
        <end position="455"/>
    </location>
</feature>
<keyword evidence="6" id="KW-0175">Coiled coil</keyword>
<evidence type="ECO:0000256" key="6">
    <source>
        <dbReference type="SAM" id="Coils"/>
    </source>
</evidence>
<feature type="transmembrane region" description="Helical" evidence="8">
    <location>
        <begin position="29"/>
        <end position="47"/>
    </location>
</feature>
<name>A0A4V1RRU6_9HYPH</name>
<organism evidence="10 11">
    <name type="scientific">Ciceribacter ferrooxidans</name>
    <dbReference type="NCBI Taxonomy" id="2509717"/>
    <lineage>
        <taxon>Bacteria</taxon>
        <taxon>Pseudomonadati</taxon>
        <taxon>Pseudomonadota</taxon>
        <taxon>Alphaproteobacteria</taxon>
        <taxon>Hyphomicrobiales</taxon>
        <taxon>Rhizobiaceae</taxon>
        <taxon>Ciceribacter</taxon>
    </lineage>
</organism>
<dbReference type="PANTHER" id="PTHR32309">
    <property type="entry name" value="TYROSINE-PROTEIN KINASE"/>
    <property type="match status" value="1"/>
</dbReference>
<dbReference type="Pfam" id="PF02706">
    <property type="entry name" value="Wzz"/>
    <property type="match status" value="1"/>
</dbReference>
<evidence type="ECO:0000256" key="3">
    <source>
        <dbReference type="ARBA" id="ARBA00022692"/>
    </source>
</evidence>
<evidence type="ECO:0000256" key="5">
    <source>
        <dbReference type="ARBA" id="ARBA00023136"/>
    </source>
</evidence>
<dbReference type="PANTHER" id="PTHR32309:SF13">
    <property type="entry name" value="FERRIC ENTEROBACTIN TRANSPORT PROTEIN FEPE"/>
    <property type="match status" value="1"/>
</dbReference>
<accession>A0A4V1RRU6</accession>
<evidence type="ECO:0000313" key="11">
    <source>
        <dbReference type="Proteomes" id="UP000291088"/>
    </source>
</evidence>
<keyword evidence="3 8" id="KW-0812">Transmembrane</keyword>
<dbReference type="InterPro" id="IPR003856">
    <property type="entry name" value="LPS_length_determ_N"/>
</dbReference>
<dbReference type="Gene3D" id="3.40.50.300">
    <property type="entry name" value="P-loop containing nucleotide triphosphate hydrolases"/>
    <property type="match status" value="1"/>
</dbReference>
<feature type="coiled-coil region" evidence="6">
    <location>
        <begin position="202"/>
        <end position="273"/>
    </location>
</feature>
<dbReference type="InterPro" id="IPR050445">
    <property type="entry name" value="Bact_polysacc_biosynth/exp"/>
</dbReference>
<proteinExistence type="predicted"/>
<evidence type="ECO:0000313" key="10">
    <source>
        <dbReference type="EMBL" id="RYC17684.1"/>
    </source>
</evidence>
<dbReference type="InterPro" id="IPR027417">
    <property type="entry name" value="P-loop_NTPase"/>
</dbReference>
<feature type="region of interest" description="Disordered" evidence="7">
    <location>
        <begin position="464"/>
        <end position="502"/>
    </location>
</feature>
<dbReference type="Proteomes" id="UP000291088">
    <property type="component" value="Unassembled WGS sequence"/>
</dbReference>
<dbReference type="SUPFAM" id="SSF52540">
    <property type="entry name" value="P-loop containing nucleoside triphosphate hydrolases"/>
    <property type="match status" value="1"/>
</dbReference>
<keyword evidence="5 8" id="KW-0472">Membrane</keyword>
<evidence type="ECO:0000256" key="7">
    <source>
        <dbReference type="SAM" id="MobiDB-lite"/>
    </source>
</evidence>
<keyword evidence="4 8" id="KW-1133">Transmembrane helix</keyword>
<comment type="subcellular location">
    <subcellularLocation>
        <location evidence="1">Cell membrane</location>
        <topology evidence="1">Multi-pass membrane protein</topology>
    </subcellularLocation>
</comment>
<comment type="caution">
    <text evidence="10">The sequence shown here is derived from an EMBL/GenBank/DDBJ whole genome shotgun (WGS) entry which is preliminary data.</text>
</comment>
<evidence type="ECO:0000256" key="8">
    <source>
        <dbReference type="SAM" id="Phobius"/>
    </source>
</evidence>
<evidence type="ECO:0000259" key="9">
    <source>
        <dbReference type="Pfam" id="PF02706"/>
    </source>
</evidence>